<proteinExistence type="predicted"/>
<reference evidence="2 3" key="1">
    <citation type="submission" date="2018-06" db="EMBL/GenBank/DDBJ databases">
        <authorList>
            <consortium name="Pathogen Informatics"/>
            <person name="Doyle S."/>
        </authorList>
    </citation>
    <scope>NUCLEOTIDE SEQUENCE [LARGE SCALE GENOMIC DNA]</scope>
    <source>
        <strain evidence="2 3">NCTC13315</strain>
    </source>
</reference>
<evidence type="ECO:0000313" key="3">
    <source>
        <dbReference type="Proteomes" id="UP000254968"/>
    </source>
</evidence>
<dbReference type="EMBL" id="UGNV01000001">
    <property type="protein sequence ID" value="STX27835.1"/>
    <property type="molecule type" value="Genomic_DNA"/>
</dbReference>
<dbReference type="RefSeq" id="WP_115301625.1">
    <property type="nucleotide sequence ID" value="NZ_CAAAHO010000011.1"/>
</dbReference>
<dbReference type="OrthoDB" id="5652828at2"/>
<protein>
    <submittedName>
        <fullName evidence="2">Uncharacterized protein</fullName>
    </submittedName>
</protein>
<evidence type="ECO:0000256" key="1">
    <source>
        <dbReference type="SAM" id="MobiDB-lite"/>
    </source>
</evidence>
<keyword evidence="3" id="KW-1185">Reference proteome</keyword>
<gene>
    <name evidence="2" type="ORF">NCTC13315_00351</name>
</gene>
<dbReference type="Proteomes" id="UP000254968">
    <property type="component" value="Unassembled WGS sequence"/>
</dbReference>
<organism evidence="2 3">
    <name type="scientific">Legionella beliardensis</name>
    <dbReference type="NCBI Taxonomy" id="91822"/>
    <lineage>
        <taxon>Bacteria</taxon>
        <taxon>Pseudomonadati</taxon>
        <taxon>Pseudomonadota</taxon>
        <taxon>Gammaproteobacteria</taxon>
        <taxon>Legionellales</taxon>
        <taxon>Legionellaceae</taxon>
        <taxon>Legionella</taxon>
    </lineage>
</organism>
<name>A0A378HZM4_9GAMM</name>
<sequence length="101" mass="11235">MIKKHRPFKQFLLSLLKKKKLSFELLTEIAGRKAANRVLDNSDNELGAPALGTGHIPVLHGQLHETLGAIPDLKAQVAEKEEQLDIANQTQANRLRPTPRP</sequence>
<accession>A0A378HZM4</accession>
<feature type="region of interest" description="Disordered" evidence="1">
    <location>
        <begin position="81"/>
        <end position="101"/>
    </location>
</feature>
<dbReference type="AlphaFoldDB" id="A0A378HZM4"/>
<evidence type="ECO:0000313" key="2">
    <source>
        <dbReference type="EMBL" id="STX27835.1"/>
    </source>
</evidence>